<dbReference type="GO" id="GO:0005664">
    <property type="term" value="C:nuclear origin of replication recognition complex"/>
    <property type="evidence" value="ECO:0007669"/>
    <property type="project" value="TreeGrafter"/>
</dbReference>
<dbReference type="PROSITE" id="PS50297">
    <property type="entry name" value="ANK_REP_REGION"/>
    <property type="match status" value="2"/>
</dbReference>
<evidence type="ECO:0000256" key="21">
    <source>
        <dbReference type="ARBA" id="ARBA00075766"/>
    </source>
</evidence>
<keyword evidence="18" id="KW-0539">Nucleus</keyword>
<evidence type="ECO:0000256" key="3">
    <source>
        <dbReference type="ARBA" id="ARBA00004255"/>
    </source>
</evidence>
<gene>
    <name evidence="29" type="ORF">WR25_06321</name>
</gene>
<dbReference type="AlphaFoldDB" id="A0A2A2JNU5"/>
<dbReference type="STRING" id="2018661.A0A2A2JNU5"/>
<keyword evidence="11 24" id="KW-0812">Transmembrane</keyword>
<dbReference type="PANTHER" id="PTHR14052">
    <property type="entry name" value="ORIGIN RECOGNITION COMPLEX SUBUNIT 2"/>
    <property type="match status" value="1"/>
</dbReference>
<evidence type="ECO:0000256" key="6">
    <source>
        <dbReference type="ARBA" id="ARBA00007421"/>
    </source>
</evidence>
<evidence type="ECO:0000256" key="24">
    <source>
        <dbReference type="SAM" id="Phobius"/>
    </source>
</evidence>
<comment type="subcellular location">
    <subcellularLocation>
        <location evidence="4">Cytoplasmic vesicle</location>
        <location evidence="4">COPI-coated vesicle membrane</location>
        <topology evidence="4">Peripheral membrane protein</topology>
        <orientation evidence="4">Cytoplasmic side</orientation>
    </subcellularLocation>
    <subcellularLocation>
        <location evidence="3">Golgi apparatus membrane</location>
        <topology evidence="3">Peripheral membrane protein</topology>
        <orientation evidence="3">Cytoplasmic side</orientation>
    </subcellularLocation>
    <subcellularLocation>
        <location evidence="2">Membrane</location>
        <topology evidence="2">Multi-pass membrane protein</topology>
    </subcellularLocation>
    <subcellularLocation>
        <location evidence="1">Nucleus</location>
    </subcellularLocation>
</comment>
<keyword evidence="19" id="KW-0968">Cytoplasmic vesicle</keyword>
<dbReference type="Pfam" id="PF12796">
    <property type="entry name" value="Ank_2"/>
    <property type="match status" value="1"/>
</dbReference>
<feature type="domain" description="Origin recognition complex subunit 2 winged-helix" evidence="28">
    <location>
        <begin position="1038"/>
        <end position="1090"/>
    </location>
</feature>
<evidence type="ECO:0000256" key="8">
    <source>
        <dbReference type="ARBA" id="ARBA00019080"/>
    </source>
</evidence>
<dbReference type="SUPFAM" id="SSF48403">
    <property type="entry name" value="Ankyrin repeat"/>
    <property type="match status" value="1"/>
</dbReference>
<comment type="similarity">
    <text evidence="6">Belongs to the ORC2 family.</text>
</comment>
<dbReference type="InterPro" id="IPR001594">
    <property type="entry name" value="Palmitoyltrfase_DHHC"/>
</dbReference>
<dbReference type="InterPro" id="IPR036770">
    <property type="entry name" value="Ankyrin_rpt-contain_sf"/>
</dbReference>
<evidence type="ECO:0000259" key="28">
    <source>
        <dbReference type="Pfam" id="PF24882"/>
    </source>
</evidence>
<evidence type="ECO:0000256" key="15">
    <source>
        <dbReference type="ARBA" id="ARBA00022989"/>
    </source>
</evidence>
<comment type="subunit">
    <text evidence="7">Oligomeric complex that consists of at least the alpha, beta, beta', gamma, delta, epsilon and zeta subunits.</text>
</comment>
<keyword evidence="14" id="KW-0653">Protein transport</keyword>
<reference evidence="29 30" key="1">
    <citation type="journal article" date="2017" name="Curr. Biol.">
        <title>Genome architecture and evolution of a unichromosomal asexual nematode.</title>
        <authorList>
            <person name="Fradin H."/>
            <person name="Zegar C."/>
            <person name="Gutwein M."/>
            <person name="Lucas J."/>
            <person name="Kovtun M."/>
            <person name="Corcoran D."/>
            <person name="Baugh L.R."/>
            <person name="Kiontke K."/>
            <person name="Gunsalus K."/>
            <person name="Fitch D.H."/>
            <person name="Piano F."/>
        </authorList>
    </citation>
    <scope>NUCLEOTIDE SEQUENCE [LARGE SCALE GENOMIC DNA]</scope>
    <source>
        <strain evidence="29">PF1309</strain>
    </source>
</reference>
<proteinExistence type="inferred from homology"/>
<feature type="transmembrane region" description="Helical" evidence="24">
    <location>
        <begin position="352"/>
        <end position="371"/>
    </location>
</feature>
<dbReference type="Pfam" id="PF04084">
    <property type="entry name" value="RecA-like_ORC2"/>
    <property type="match status" value="1"/>
</dbReference>
<keyword evidence="10" id="KW-0963">Cytoplasm</keyword>
<evidence type="ECO:0000256" key="14">
    <source>
        <dbReference type="ARBA" id="ARBA00022927"/>
    </source>
</evidence>
<dbReference type="GO" id="GO:0003688">
    <property type="term" value="F:DNA replication origin binding"/>
    <property type="evidence" value="ECO:0007669"/>
    <property type="project" value="TreeGrafter"/>
</dbReference>
<dbReference type="PANTHER" id="PTHR14052:SF0">
    <property type="entry name" value="ORIGIN RECOGNITION COMPLEX SUBUNIT 2"/>
    <property type="match status" value="1"/>
</dbReference>
<accession>A0A2A2JNU5</accession>
<evidence type="ECO:0000256" key="23">
    <source>
        <dbReference type="SAM" id="MobiDB-lite"/>
    </source>
</evidence>
<feature type="domain" description="AP complex mu/sigma subunit" evidence="25">
    <location>
        <begin position="502"/>
        <end position="640"/>
    </location>
</feature>
<feature type="compositionally biased region" description="Polar residues" evidence="23">
    <location>
        <begin position="663"/>
        <end position="685"/>
    </location>
</feature>
<dbReference type="SUPFAM" id="SSF64356">
    <property type="entry name" value="SNARE-like"/>
    <property type="match status" value="1"/>
</dbReference>
<keyword evidence="13" id="KW-0931">ER-Golgi transport</keyword>
<evidence type="ECO:0000256" key="10">
    <source>
        <dbReference type="ARBA" id="ARBA00022490"/>
    </source>
</evidence>
<keyword evidence="12" id="KW-0235">DNA replication</keyword>
<name>A0A2A2JNU5_9BILA</name>
<evidence type="ECO:0000256" key="17">
    <source>
        <dbReference type="ARBA" id="ARBA00023136"/>
    </source>
</evidence>
<dbReference type="GO" id="GO:0015031">
    <property type="term" value="P:protein transport"/>
    <property type="evidence" value="ECO:0007669"/>
    <property type="project" value="UniProtKB-KW"/>
</dbReference>
<evidence type="ECO:0000313" key="30">
    <source>
        <dbReference type="Proteomes" id="UP000218231"/>
    </source>
</evidence>
<dbReference type="GO" id="GO:0016409">
    <property type="term" value="F:palmitoyltransferase activity"/>
    <property type="evidence" value="ECO:0007669"/>
    <property type="project" value="InterPro"/>
</dbReference>
<feature type="transmembrane region" description="Helical" evidence="24">
    <location>
        <begin position="404"/>
        <end position="431"/>
    </location>
</feature>
<dbReference type="InterPro" id="IPR011012">
    <property type="entry name" value="Longin-like_dom_sf"/>
</dbReference>
<dbReference type="FunFam" id="3.30.450.60:FF:000013">
    <property type="entry name" value="Coatomer subunit zeta"/>
    <property type="match status" value="1"/>
</dbReference>
<dbReference type="InterPro" id="IPR022775">
    <property type="entry name" value="AP_mu_sigma_su"/>
</dbReference>
<evidence type="ECO:0000256" key="16">
    <source>
        <dbReference type="ARBA" id="ARBA00023034"/>
    </source>
</evidence>
<dbReference type="OrthoDB" id="10249988at2759"/>
<evidence type="ECO:0000256" key="11">
    <source>
        <dbReference type="ARBA" id="ARBA00022692"/>
    </source>
</evidence>
<dbReference type="InterPro" id="IPR019374">
    <property type="entry name" value="Ribosomal_mS22"/>
</dbReference>
<evidence type="ECO:0000256" key="7">
    <source>
        <dbReference type="ARBA" id="ARBA00011775"/>
    </source>
</evidence>
<keyword evidence="17 24" id="KW-0472">Membrane</keyword>
<evidence type="ECO:0000256" key="4">
    <source>
        <dbReference type="ARBA" id="ARBA00004347"/>
    </source>
</evidence>
<feature type="region of interest" description="Disordered" evidence="23">
    <location>
        <begin position="661"/>
        <end position="741"/>
    </location>
</feature>
<dbReference type="Pfam" id="PF10245">
    <property type="entry name" value="MRP-S22"/>
    <property type="match status" value="1"/>
</dbReference>
<dbReference type="GO" id="GO:0016192">
    <property type="term" value="P:vesicle-mediated transport"/>
    <property type="evidence" value="ECO:0007669"/>
    <property type="project" value="UniProtKB-KW"/>
</dbReference>
<dbReference type="PROSITE" id="PS50216">
    <property type="entry name" value="DHHC"/>
    <property type="match status" value="1"/>
</dbReference>
<comment type="caution">
    <text evidence="29">The sequence shown here is derived from an EMBL/GenBank/DDBJ whole genome shotgun (WGS) entry which is preliminary data.</text>
</comment>
<evidence type="ECO:0000256" key="19">
    <source>
        <dbReference type="ARBA" id="ARBA00023329"/>
    </source>
</evidence>
<dbReference type="InterPro" id="IPR002110">
    <property type="entry name" value="Ankyrin_rpt"/>
</dbReference>
<dbReference type="EMBL" id="LIAE01010312">
    <property type="protein sequence ID" value="PAV63384.1"/>
    <property type="molecule type" value="Genomic_DNA"/>
</dbReference>
<dbReference type="GO" id="GO:0030663">
    <property type="term" value="C:COPI-coated vesicle membrane"/>
    <property type="evidence" value="ECO:0007669"/>
    <property type="project" value="UniProtKB-SubCell"/>
</dbReference>
<dbReference type="Gene3D" id="1.25.40.20">
    <property type="entry name" value="Ankyrin repeat-containing domain"/>
    <property type="match status" value="1"/>
</dbReference>
<feature type="domain" description="Origin recognition complex subunit 2 RecA-like" evidence="27">
    <location>
        <begin position="822"/>
        <end position="975"/>
    </location>
</feature>
<dbReference type="InterPro" id="IPR056773">
    <property type="entry name" value="WHD_ORC2"/>
</dbReference>
<organism evidence="29 30">
    <name type="scientific">Diploscapter pachys</name>
    <dbReference type="NCBI Taxonomy" id="2018661"/>
    <lineage>
        <taxon>Eukaryota</taxon>
        <taxon>Metazoa</taxon>
        <taxon>Ecdysozoa</taxon>
        <taxon>Nematoda</taxon>
        <taxon>Chromadorea</taxon>
        <taxon>Rhabditida</taxon>
        <taxon>Rhabditina</taxon>
        <taxon>Rhabditomorpha</taxon>
        <taxon>Rhabditoidea</taxon>
        <taxon>Rhabditidae</taxon>
        <taxon>Diploscapter</taxon>
    </lineage>
</organism>
<protein>
    <recommendedName>
        <fullName evidence="8">Origin recognition complex subunit 2</fullName>
    </recommendedName>
    <alternativeName>
        <fullName evidence="21">Zeta-coat protein</fullName>
    </alternativeName>
</protein>
<comment type="similarity">
    <text evidence="5">Belongs to the adaptor complexes small subunit family.</text>
</comment>
<evidence type="ECO:0000256" key="9">
    <source>
        <dbReference type="ARBA" id="ARBA00022448"/>
    </source>
</evidence>
<sequence length="1220" mass="138774">MDERVPPLNSEEEAELDDAVHEMGFSKDLLNEIRDKKEQNPGMFVSAWEEDNTGIEAKNLEDPIETFLTAAEEGNGEKVRELLEFDPSLIKASDRDGYTALHRAAYNNHLPVVDYLLTHGADPEARTADGWTALMSAANWVNFEVIGRLLSHGVDPNARSNGNVTALHLAINSQTENAETVFHSVRYLLQAPGIDASVVSGSGDTPLSLARRSYEKVFLILSLYYVCRILACPVLYSEDTCYVLEKIAYFVIIEILINLFFFHRFTRSFSDDGVALCNDAETVENGDSESTTIPILNHRRKDAKFCMECNHEAPIRSHHCPLCKMCVLRKDHHCFVTGGCVGLGNQRYFLTFLFWCCVGLFLAVPIMWSYMNATVAPWYPLGFFYYAGPIALIRWVLGYSTFGSFCLASLFSFAIGGLCSALGFFGMNVFYTCYGYTMYEYHSAPIREAFDGDGNSLGERFRLVFGKNWLLNFIVPQIWNQPLLTQQIANNLFRDNTSIYNVKGIVILDQDGNRVIAKYYDKKMFGTVKEQKAFEKSMFQKTQRNTSAEILLLDGVTCLYRSNVDLYIYVLGSNRENELILESLLNCVYDSISTVLRKVVEKKALIDNMDTIILILDEVCDEGVVMETDVQAVVSRCALRGDEISLTDQSFSQNFEKKMDVSKSLQGRRQTRSKASANLSVGSMDTTHKSPENKSTRSSRRRPIPAENKKSGGSPQKLKKVAEKGDEEEKVEIESESGEEIEEFRDETLAKLTDSLETFFLQGTNVKMNKSSRKKGARMNKRAAEIAQNEDKEKENLPACDLQSLREFLATKENSKVHKKTLEDYTRLFPKWTVFLAKKFNLLLYGIGSKREILAQFYDYLSKYSAMQIDGSHPNANANALLTSINEFMKLKNPCNRRSLPDWAASIVRHIDSSHKQLLLFVHNIDAENFRSEVCQSVFSALGSKNAVRIIASVNHINAMSIWNTSQLSALNWIPVEVSTWQVSLKDIENCDSSFLGFDKRNNKMTHSLTSLDIFWKSLAVNSRSIFRLFFAMHFTNGQTNPVSFWDLFNAAKDEFLVSTDTALRTQLVEFKDHCIIRMSRSEDGSDILHGILDRQLVDDFLAEKGLNLDLDLKLMWLFPRSRLHRLIGLSQQQRALSAWLNKARADAEASLEMEKSKLDVEKLFIDKNVQNLLYSLTGLDIKNKVFRTRRTGIQQRSHYALMTDERFEKVEIYFYFSNF</sequence>
<dbReference type="Pfam" id="PF01529">
    <property type="entry name" value="DHHC"/>
    <property type="match status" value="1"/>
</dbReference>
<dbReference type="Gene3D" id="3.30.450.60">
    <property type="match status" value="1"/>
</dbReference>
<dbReference type="InterPro" id="IPR056772">
    <property type="entry name" value="RecA-like_ORC2"/>
</dbReference>
<evidence type="ECO:0000259" key="25">
    <source>
        <dbReference type="Pfam" id="PF01217"/>
    </source>
</evidence>
<dbReference type="Pfam" id="PF24882">
    <property type="entry name" value="WHD_ORC2"/>
    <property type="match status" value="1"/>
</dbReference>
<feature type="transmembrane region" description="Helical" evidence="24">
    <location>
        <begin position="377"/>
        <end position="397"/>
    </location>
</feature>
<dbReference type="Proteomes" id="UP000218231">
    <property type="component" value="Unassembled WGS sequence"/>
</dbReference>
<dbReference type="Pfam" id="PF01217">
    <property type="entry name" value="Clat_adaptor_s"/>
    <property type="match status" value="1"/>
</dbReference>
<evidence type="ECO:0000256" key="13">
    <source>
        <dbReference type="ARBA" id="ARBA00022892"/>
    </source>
</evidence>
<evidence type="ECO:0000313" key="29">
    <source>
        <dbReference type="EMBL" id="PAV63384.1"/>
    </source>
</evidence>
<feature type="transmembrane region" description="Helical" evidence="24">
    <location>
        <begin position="217"/>
        <end position="236"/>
    </location>
</feature>
<keyword evidence="15 24" id="KW-1133">Transmembrane helix</keyword>
<keyword evidence="30" id="KW-1185">Reference proteome</keyword>
<evidence type="ECO:0000256" key="20">
    <source>
        <dbReference type="ARBA" id="ARBA00045555"/>
    </source>
</evidence>
<keyword evidence="16" id="KW-0333">Golgi apparatus</keyword>
<dbReference type="InterPro" id="IPR007220">
    <property type="entry name" value="ORC2"/>
</dbReference>
<dbReference type="GO" id="GO:0006260">
    <property type="term" value="P:DNA replication"/>
    <property type="evidence" value="ECO:0007669"/>
    <property type="project" value="UniProtKB-KW"/>
</dbReference>
<evidence type="ECO:0000256" key="5">
    <source>
        <dbReference type="ARBA" id="ARBA00006972"/>
    </source>
</evidence>
<evidence type="ECO:0000256" key="1">
    <source>
        <dbReference type="ARBA" id="ARBA00004123"/>
    </source>
</evidence>
<evidence type="ECO:0000256" key="12">
    <source>
        <dbReference type="ARBA" id="ARBA00022705"/>
    </source>
</evidence>
<feature type="compositionally biased region" description="Basic and acidic residues" evidence="23">
    <location>
        <begin position="686"/>
        <end position="695"/>
    </location>
</feature>
<feature type="repeat" description="ANK" evidence="22">
    <location>
        <begin position="96"/>
        <end position="128"/>
    </location>
</feature>
<comment type="function">
    <text evidence="20">The coatomer is a cytosolic protein complex that binds to dilysine motifs and reversibly associates with Golgi non-clathrin-coated vesicles, which further mediate biosynthetic protein transport from the ER, via the Golgi up to the trans Golgi network. Coatomer complex is required for budding from Golgi membranes, and is essential for the retrograde Golgi-to-ER transport of dilysine-tagged proteins. The zeta subunit may be involved in regulating the coat assembly and, hence, the rate of biosynthetic protein transport due to its association-dissociation properties with the coatomer complex.</text>
</comment>
<feature type="transmembrane region" description="Helical" evidence="24">
    <location>
        <begin position="242"/>
        <end position="262"/>
    </location>
</feature>
<dbReference type="CDD" id="cd14829">
    <property type="entry name" value="Zeta-COP"/>
    <property type="match status" value="1"/>
</dbReference>
<evidence type="ECO:0000256" key="22">
    <source>
        <dbReference type="PROSITE-ProRule" id="PRU00023"/>
    </source>
</evidence>
<keyword evidence="9" id="KW-0813">Transport</keyword>
<feature type="compositionally biased region" description="Acidic residues" evidence="23">
    <location>
        <begin position="725"/>
        <end position="741"/>
    </location>
</feature>
<dbReference type="SMART" id="SM00248">
    <property type="entry name" value="ANK"/>
    <property type="match status" value="3"/>
</dbReference>
<evidence type="ECO:0000256" key="18">
    <source>
        <dbReference type="ARBA" id="ARBA00023242"/>
    </source>
</evidence>
<feature type="repeat" description="ANK" evidence="22">
    <location>
        <begin position="129"/>
        <end position="161"/>
    </location>
</feature>
<evidence type="ECO:0000256" key="2">
    <source>
        <dbReference type="ARBA" id="ARBA00004141"/>
    </source>
</evidence>
<evidence type="ECO:0000259" key="27">
    <source>
        <dbReference type="Pfam" id="PF04084"/>
    </source>
</evidence>
<evidence type="ECO:0000259" key="26">
    <source>
        <dbReference type="Pfam" id="PF01529"/>
    </source>
</evidence>
<feature type="domain" description="Palmitoyltransferase DHHC" evidence="26">
    <location>
        <begin position="301"/>
        <end position="442"/>
    </location>
</feature>
<dbReference type="PROSITE" id="PS50088">
    <property type="entry name" value="ANK_REPEAT"/>
    <property type="match status" value="2"/>
</dbReference>
<keyword evidence="22" id="KW-0040">ANK repeat</keyword>
<dbReference type="GO" id="GO:0000139">
    <property type="term" value="C:Golgi membrane"/>
    <property type="evidence" value="ECO:0007669"/>
    <property type="project" value="UniProtKB-SubCell"/>
</dbReference>